<evidence type="ECO:0000313" key="10">
    <source>
        <dbReference type="Proteomes" id="UP000254794"/>
    </source>
</evidence>
<dbReference type="GO" id="GO:0009279">
    <property type="term" value="C:cell outer membrane"/>
    <property type="evidence" value="ECO:0007669"/>
    <property type="project" value="UniProtKB-SubCell"/>
</dbReference>
<keyword evidence="4 8" id="KW-0812">Transmembrane</keyword>
<comment type="similarity">
    <text evidence="2">Belongs to the OmpP1/FadL family.</text>
</comment>
<dbReference type="PANTHER" id="PTHR35093:SF8">
    <property type="entry name" value="OUTER MEMBRANE PROTEIN NMB0088-RELATED"/>
    <property type="match status" value="1"/>
</dbReference>
<comment type="subcellular location">
    <subcellularLocation>
        <location evidence="1">Cell outer membrane</location>
        <topology evidence="1">Multi-pass membrane protein</topology>
    </subcellularLocation>
</comment>
<dbReference type="InterPro" id="IPR005017">
    <property type="entry name" value="OMPP1/FadL/TodX"/>
</dbReference>
<accession>A0A378JNV9</accession>
<keyword evidence="5" id="KW-0732">Signal</keyword>
<dbReference type="AlphaFoldDB" id="A0A378JNV9"/>
<evidence type="ECO:0000256" key="2">
    <source>
        <dbReference type="ARBA" id="ARBA00008163"/>
    </source>
</evidence>
<dbReference type="Gene3D" id="2.40.160.60">
    <property type="entry name" value="Outer membrane protein transport protein (OMPP1/FadL/TodX)"/>
    <property type="match status" value="1"/>
</dbReference>
<evidence type="ECO:0000256" key="8">
    <source>
        <dbReference type="SAM" id="Phobius"/>
    </source>
</evidence>
<evidence type="ECO:0000256" key="1">
    <source>
        <dbReference type="ARBA" id="ARBA00004571"/>
    </source>
</evidence>
<dbReference type="PANTHER" id="PTHR35093">
    <property type="entry name" value="OUTER MEMBRANE PROTEIN NMB0088-RELATED"/>
    <property type="match status" value="1"/>
</dbReference>
<dbReference type="Pfam" id="PF03349">
    <property type="entry name" value="Toluene_X"/>
    <property type="match status" value="1"/>
</dbReference>
<keyword evidence="8" id="KW-1133">Transmembrane helix</keyword>
<dbReference type="GO" id="GO:0015483">
    <property type="term" value="F:long-chain fatty acid transporting porin activity"/>
    <property type="evidence" value="ECO:0007669"/>
    <property type="project" value="TreeGrafter"/>
</dbReference>
<evidence type="ECO:0000256" key="4">
    <source>
        <dbReference type="ARBA" id="ARBA00022692"/>
    </source>
</evidence>
<gene>
    <name evidence="9" type="primary">ompP1</name>
    <name evidence="9" type="ORF">NCTC13316_02481</name>
</gene>
<protein>
    <submittedName>
        <fullName evidence="9">Long-chain fatty acid transporter</fullName>
    </submittedName>
</protein>
<reference evidence="9 10" key="1">
    <citation type="submission" date="2018-06" db="EMBL/GenBank/DDBJ databases">
        <authorList>
            <consortium name="Pathogen Informatics"/>
            <person name="Doyle S."/>
        </authorList>
    </citation>
    <scope>NUCLEOTIDE SEQUENCE [LARGE SCALE GENOMIC DNA]</scope>
    <source>
        <strain evidence="9 10">NCTC13316</strain>
    </source>
</reference>
<evidence type="ECO:0000256" key="6">
    <source>
        <dbReference type="ARBA" id="ARBA00023136"/>
    </source>
</evidence>
<keyword evidence="7" id="KW-0998">Cell outer membrane</keyword>
<proteinExistence type="inferred from homology"/>
<keyword evidence="6 8" id="KW-0472">Membrane</keyword>
<keyword evidence="3" id="KW-1134">Transmembrane beta strand</keyword>
<dbReference type="SUPFAM" id="SSF56935">
    <property type="entry name" value="Porins"/>
    <property type="match status" value="1"/>
</dbReference>
<keyword evidence="10" id="KW-1185">Reference proteome</keyword>
<evidence type="ECO:0000256" key="3">
    <source>
        <dbReference type="ARBA" id="ARBA00022452"/>
    </source>
</evidence>
<organism evidence="9 10">
    <name type="scientific">Legionella busanensis</name>
    <dbReference type="NCBI Taxonomy" id="190655"/>
    <lineage>
        <taxon>Bacteria</taxon>
        <taxon>Pseudomonadati</taxon>
        <taxon>Pseudomonadota</taxon>
        <taxon>Gammaproteobacteria</taxon>
        <taxon>Legionellales</taxon>
        <taxon>Legionellaceae</taxon>
        <taxon>Legionella</taxon>
    </lineage>
</organism>
<evidence type="ECO:0000256" key="7">
    <source>
        <dbReference type="ARBA" id="ARBA00023237"/>
    </source>
</evidence>
<feature type="transmembrane region" description="Helical" evidence="8">
    <location>
        <begin position="7"/>
        <end position="26"/>
    </location>
</feature>
<dbReference type="Proteomes" id="UP000254794">
    <property type="component" value="Unassembled WGS sequence"/>
</dbReference>
<name>A0A378JNV9_9GAMM</name>
<evidence type="ECO:0000256" key="5">
    <source>
        <dbReference type="ARBA" id="ARBA00022729"/>
    </source>
</evidence>
<dbReference type="EMBL" id="UGOD01000001">
    <property type="protein sequence ID" value="STX52368.1"/>
    <property type="molecule type" value="Genomic_DNA"/>
</dbReference>
<dbReference type="RefSeq" id="WP_242604739.1">
    <property type="nucleotide sequence ID" value="NZ_CAAAHP010000006.1"/>
</dbReference>
<sequence>MARPISFIYYVTIGFLVLSKPLYASFIEQTLGTAVVKDATAVYFNPAALTIIPKPQFIALGTLARSQFHFTGSAQKLPVGMSEAGETTTKSNFYLPSMYVSIPVSKKFATGIAIVANDFNRDLDGHSILRYFQARNQTDDLDLVPAIGIKINEYLAIGGNLNFSYAHFIQQPLSAGLTRLNIPESRSLNDSTGRSVGRDLGILIKPGKKTALGFNYRSAITYHLRGTSTITSLPSISSNNYHFKYWTPARNVFSLSHFLNDKLGFIGTIQYLQWDIFKKAYIYNFATQSGSQIFINPKARINYNFHNSWLLTLGTIYNVSTKWTVRVATTYNQSPSNGKFQISTGDSLVVGSSIGYQLMKNLALDCSYGHAFFKKQNIDIKTTQNIITGINKGTHDAFSLKLTLTA</sequence>
<evidence type="ECO:0000313" key="9">
    <source>
        <dbReference type="EMBL" id="STX52368.1"/>
    </source>
</evidence>